<dbReference type="PANTHER" id="PTHR43712:SF16">
    <property type="entry name" value="O-METHYLTRANSFERASE ELCB"/>
    <property type="match status" value="1"/>
</dbReference>
<dbReference type="PANTHER" id="PTHR43712">
    <property type="entry name" value="PUTATIVE (AFU_ORTHOLOGUE AFUA_4G14580)-RELATED"/>
    <property type="match status" value="1"/>
</dbReference>
<comment type="caution">
    <text evidence="1">The sequence shown here is derived from an EMBL/GenBank/DDBJ whole genome shotgun (WGS) entry which is preliminary data.</text>
</comment>
<keyword evidence="2" id="KW-1185">Reference proteome</keyword>
<dbReference type="Proteomes" id="UP001172155">
    <property type="component" value="Unassembled WGS sequence"/>
</dbReference>
<evidence type="ECO:0000313" key="1">
    <source>
        <dbReference type="EMBL" id="KAK0735931.1"/>
    </source>
</evidence>
<proteinExistence type="predicted"/>
<dbReference type="AlphaFoldDB" id="A0AA40BKI8"/>
<gene>
    <name evidence="1" type="ORF">B0T18DRAFT_441495</name>
</gene>
<dbReference type="InterPro" id="IPR029063">
    <property type="entry name" value="SAM-dependent_MTases_sf"/>
</dbReference>
<name>A0AA40BKI8_9PEZI</name>
<dbReference type="EMBL" id="JAUKUD010000008">
    <property type="protein sequence ID" value="KAK0735931.1"/>
    <property type="molecule type" value="Genomic_DNA"/>
</dbReference>
<evidence type="ECO:0000313" key="2">
    <source>
        <dbReference type="Proteomes" id="UP001172155"/>
    </source>
</evidence>
<sequence>MASPPSRAKAFASAVQAGNLSKPAEDDMRRSIGGAAQKMAAETLSPIDLAKSEYVVAVEAQESLVARLCGFLLSTGKLLPGALPNHVRHSRFSRICVSTSPFYSMNAIHAGNGVRSFALWPQYFATYGRAEPPRVTHTPFSFAWGHPELAPWEVKALYPEYAALFAQGMESKVMALSGASVYLVRRILLDYPDSMATGILRQLADAMSADKPKARVLIVEERLSEPPEATTGLSTP</sequence>
<organism evidence="1 2">
    <name type="scientific">Schizothecium vesticola</name>
    <dbReference type="NCBI Taxonomy" id="314040"/>
    <lineage>
        <taxon>Eukaryota</taxon>
        <taxon>Fungi</taxon>
        <taxon>Dikarya</taxon>
        <taxon>Ascomycota</taxon>
        <taxon>Pezizomycotina</taxon>
        <taxon>Sordariomycetes</taxon>
        <taxon>Sordariomycetidae</taxon>
        <taxon>Sordariales</taxon>
        <taxon>Schizotheciaceae</taxon>
        <taxon>Schizothecium</taxon>
    </lineage>
</organism>
<accession>A0AA40BKI8</accession>
<protein>
    <submittedName>
        <fullName evidence="1">Uncharacterized protein</fullName>
    </submittedName>
</protein>
<reference evidence="1" key="1">
    <citation type="submission" date="2023-06" db="EMBL/GenBank/DDBJ databases">
        <title>Genome-scale phylogeny and comparative genomics of the fungal order Sordariales.</title>
        <authorList>
            <consortium name="Lawrence Berkeley National Laboratory"/>
            <person name="Hensen N."/>
            <person name="Bonometti L."/>
            <person name="Westerberg I."/>
            <person name="Brannstrom I.O."/>
            <person name="Guillou S."/>
            <person name="Cros-Aarteil S."/>
            <person name="Calhoun S."/>
            <person name="Haridas S."/>
            <person name="Kuo A."/>
            <person name="Mondo S."/>
            <person name="Pangilinan J."/>
            <person name="Riley R."/>
            <person name="LaButti K."/>
            <person name="Andreopoulos B."/>
            <person name="Lipzen A."/>
            <person name="Chen C."/>
            <person name="Yanf M."/>
            <person name="Daum C."/>
            <person name="Ng V."/>
            <person name="Clum A."/>
            <person name="Steindorff A."/>
            <person name="Ohm R."/>
            <person name="Martin F."/>
            <person name="Silar P."/>
            <person name="Natvig D."/>
            <person name="Lalanne C."/>
            <person name="Gautier V."/>
            <person name="Ament-velasquez S.L."/>
            <person name="Kruys A."/>
            <person name="Hutchinson M.I."/>
            <person name="Powell A.J."/>
            <person name="Barry K."/>
            <person name="Miller A.N."/>
            <person name="Grigoriev I.V."/>
            <person name="Debuchy R."/>
            <person name="Gladieux P."/>
            <person name="Thoren M.H."/>
            <person name="Johannesson H."/>
        </authorList>
    </citation>
    <scope>NUCLEOTIDE SEQUENCE</scope>
    <source>
        <strain evidence="1">SMH3187-1</strain>
    </source>
</reference>
<dbReference type="Gene3D" id="3.40.50.150">
    <property type="entry name" value="Vaccinia Virus protein VP39"/>
    <property type="match status" value="1"/>
</dbReference>